<evidence type="ECO:0000313" key="2">
    <source>
        <dbReference type="Proteomes" id="UP001297092"/>
    </source>
</evidence>
<proteinExistence type="predicted"/>
<accession>A0ABS5S894</accession>
<sequence>MTISKTYYENGQLKLVQVFNLDTVSMKKSGIQISYYLNGKIQDEITYVEDTFNIKRYDESGAILRNEKNVLINPDTKI</sequence>
<evidence type="ECO:0008006" key="3">
    <source>
        <dbReference type="Google" id="ProtNLM"/>
    </source>
</evidence>
<gene>
    <name evidence="1" type="ORF">KIV10_13505</name>
</gene>
<dbReference type="Pfam" id="PF07661">
    <property type="entry name" value="MORN_2"/>
    <property type="match status" value="2"/>
</dbReference>
<comment type="caution">
    <text evidence="1">The sequence shown here is derived from an EMBL/GenBank/DDBJ whole genome shotgun (WGS) entry which is preliminary data.</text>
</comment>
<reference evidence="1 2" key="1">
    <citation type="submission" date="2021-05" db="EMBL/GenBank/DDBJ databases">
        <title>Aequorivita echinoideorum JCM 30378 genome.</title>
        <authorList>
            <person name="Zhang H."/>
            <person name="Li C."/>
        </authorList>
    </citation>
    <scope>NUCLEOTIDE SEQUENCE [LARGE SCALE GENOMIC DNA]</scope>
    <source>
        <strain evidence="1 2">JCM30378</strain>
    </source>
</reference>
<protein>
    <recommendedName>
        <fullName evidence="3">YD repeat-containing protein</fullName>
    </recommendedName>
</protein>
<dbReference type="InterPro" id="IPR011652">
    <property type="entry name" value="MORN_2"/>
</dbReference>
<dbReference type="EMBL" id="JAHCTB010000007">
    <property type="protein sequence ID" value="MBT0609198.1"/>
    <property type="molecule type" value="Genomic_DNA"/>
</dbReference>
<dbReference type="Gene3D" id="3.90.930.1">
    <property type="match status" value="1"/>
</dbReference>
<keyword evidence="2" id="KW-1185">Reference proteome</keyword>
<organism evidence="1 2">
    <name type="scientific">Aequorivita echinoideorum</name>
    <dbReference type="NCBI Taxonomy" id="1549647"/>
    <lineage>
        <taxon>Bacteria</taxon>
        <taxon>Pseudomonadati</taxon>
        <taxon>Bacteroidota</taxon>
        <taxon>Flavobacteriia</taxon>
        <taxon>Flavobacteriales</taxon>
        <taxon>Flavobacteriaceae</taxon>
        <taxon>Aequorivita</taxon>
    </lineage>
</organism>
<name>A0ABS5S894_9FLAO</name>
<dbReference type="Proteomes" id="UP001297092">
    <property type="component" value="Unassembled WGS sequence"/>
</dbReference>
<evidence type="ECO:0000313" key="1">
    <source>
        <dbReference type="EMBL" id="MBT0609198.1"/>
    </source>
</evidence>